<gene>
    <name evidence="2" type="ORF">CRP01_23210</name>
</gene>
<keyword evidence="1" id="KW-0472">Membrane</keyword>
<protein>
    <recommendedName>
        <fullName evidence="4">Stationary phase survival protein SurE</fullName>
    </recommendedName>
</protein>
<dbReference type="Proteomes" id="UP000223913">
    <property type="component" value="Unassembled WGS sequence"/>
</dbReference>
<feature type="transmembrane region" description="Helical" evidence="1">
    <location>
        <begin position="7"/>
        <end position="26"/>
    </location>
</feature>
<dbReference type="AlphaFoldDB" id="A0A2D0N7J9"/>
<dbReference type="EMBL" id="PDUD01000027">
    <property type="protein sequence ID" value="PHN04109.1"/>
    <property type="molecule type" value="Genomic_DNA"/>
</dbReference>
<organism evidence="2 3">
    <name type="scientific">Flavilitoribacter nigricans (strain ATCC 23147 / DSM 23189 / NBRC 102662 / NCIMB 1420 / SS-2)</name>
    <name type="common">Lewinella nigricans</name>
    <dbReference type="NCBI Taxonomy" id="1122177"/>
    <lineage>
        <taxon>Bacteria</taxon>
        <taxon>Pseudomonadati</taxon>
        <taxon>Bacteroidota</taxon>
        <taxon>Saprospiria</taxon>
        <taxon>Saprospirales</taxon>
        <taxon>Lewinellaceae</taxon>
        <taxon>Flavilitoribacter</taxon>
    </lineage>
</organism>
<keyword evidence="1" id="KW-1133">Transmembrane helix</keyword>
<comment type="caution">
    <text evidence="2">The sequence shown here is derived from an EMBL/GenBank/DDBJ whole genome shotgun (WGS) entry which is preliminary data.</text>
</comment>
<evidence type="ECO:0000313" key="3">
    <source>
        <dbReference type="Proteomes" id="UP000223913"/>
    </source>
</evidence>
<feature type="transmembrane region" description="Helical" evidence="1">
    <location>
        <begin position="70"/>
        <end position="89"/>
    </location>
</feature>
<reference evidence="2 3" key="1">
    <citation type="submission" date="2017-10" db="EMBL/GenBank/DDBJ databases">
        <title>The draft genome sequence of Lewinella nigricans NBRC 102662.</title>
        <authorList>
            <person name="Wang K."/>
        </authorList>
    </citation>
    <scope>NUCLEOTIDE SEQUENCE [LARGE SCALE GENOMIC DNA]</scope>
    <source>
        <strain evidence="2 3">NBRC 102662</strain>
    </source>
</reference>
<sequence length="95" mass="10672">MLKNRNEIWIGLVVGLLLPFVGYALLLSASDYIINNNLGSGFRPRSLALIAVCLNIIPMNVFMSRGQGQSMRGLLIMTIVYAVVWFLYFRESLFG</sequence>
<accession>A0A2D0N7J9</accession>
<keyword evidence="1" id="KW-0812">Transmembrane</keyword>
<keyword evidence="3" id="KW-1185">Reference proteome</keyword>
<evidence type="ECO:0000313" key="2">
    <source>
        <dbReference type="EMBL" id="PHN04109.1"/>
    </source>
</evidence>
<evidence type="ECO:0000256" key="1">
    <source>
        <dbReference type="SAM" id="Phobius"/>
    </source>
</evidence>
<feature type="transmembrane region" description="Helical" evidence="1">
    <location>
        <begin position="46"/>
        <end position="63"/>
    </location>
</feature>
<dbReference type="RefSeq" id="WP_099152495.1">
    <property type="nucleotide sequence ID" value="NZ_PDUD01000027.1"/>
</dbReference>
<proteinExistence type="predicted"/>
<name>A0A2D0N7J9_FLAN2</name>
<dbReference type="OrthoDB" id="1493500at2"/>
<evidence type="ECO:0008006" key="4">
    <source>
        <dbReference type="Google" id="ProtNLM"/>
    </source>
</evidence>